<proteinExistence type="predicted"/>
<organism evidence="2 3">
    <name type="scientific">Candidatus Nomurabacteria bacterium CG_4_9_14_0_2_um_filter_32_10</name>
    <dbReference type="NCBI Taxonomy" id="1974729"/>
    <lineage>
        <taxon>Bacteria</taxon>
        <taxon>Candidatus Nomuraibacteriota</taxon>
    </lineage>
</organism>
<keyword evidence="1" id="KW-1133">Transmembrane helix</keyword>
<comment type="caution">
    <text evidence="2">The sequence shown here is derived from an EMBL/GenBank/DDBJ whole genome shotgun (WGS) entry which is preliminary data.</text>
</comment>
<reference evidence="3" key="1">
    <citation type="submission" date="2017-09" db="EMBL/GenBank/DDBJ databases">
        <title>Depth-based differentiation of microbial function through sediment-hosted aquifers and enrichment of novel symbionts in the deep terrestrial subsurface.</title>
        <authorList>
            <person name="Probst A.J."/>
            <person name="Ladd B."/>
            <person name="Jarett J.K."/>
            <person name="Geller-Mcgrath D.E."/>
            <person name="Sieber C.M.K."/>
            <person name="Emerson J.B."/>
            <person name="Anantharaman K."/>
            <person name="Thomas B.C."/>
            <person name="Malmstrom R."/>
            <person name="Stieglmeier M."/>
            <person name="Klingl A."/>
            <person name="Woyke T."/>
            <person name="Ryan C.M."/>
            <person name="Banfield J.F."/>
        </authorList>
    </citation>
    <scope>NUCLEOTIDE SEQUENCE [LARGE SCALE GENOMIC DNA]</scope>
</reference>
<protein>
    <submittedName>
        <fullName evidence="2">Uncharacterized protein</fullName>
    </submittedName>
</protein>
<accession>A0A2J0N369</accession>
<gene>
    <name evidence="2" type="ORF">CO033_02125</name>
</gene>
<feature type="transmembrane region" description="Helical" evidence="1">
    <location>
        <begin position="75"/>
        <end position="96"/>
    </location>
</feature>
<evidence type="ECO:0000256" key="1">
    <source>
        <dbReference type="SAM" id="Phobius"/>
    </source>
</evidence>
<keyword evidence="1" id="KW-0472">Membrane</keyword>
<evidence type="ECO:0000313" key="2">
    <source>
        <dbReference type="EMBL" id="PJC49334.1"/>
    </source>
</evidence>
<dbReference type="EMBL" id="PFRK01000035">
    <property type="protein sequence ID" value="PJC49334.1"/>
    <property type="molecule type" value="Genomic_DNA"/>
</dbReference>
<feature type="transmembrane region" description="Helical" evidence="1">
    <location>
        <begin position="35"/>
        <end position="55"/>
    </location>
</feature>
<feature type="transmembrane region" description="Helical" evidence="1">
    <location>
        <begin position="6"/>
        <end position="28"/>
    </location>
</feature>
<keyword evidence="1" id="KW-0812">Transmembrane</keyword>
<evidence type="ECO:0000313" key="3">
    <source>
        <dbReference type="Proteomes" id="UP000231300"/>
    </source>
</evidence>
<name>A0A2J0N369_9BACT</name>
<dbReference type="Proteomes" id="UP000231300">
    <property type="component" value="Unassembled WGS sequence"/>
</dbReference>
<dbReference type="AlphaFoldDB" id="A0A2J0N369"/>
<sequence length="97" mass="11037">MKKPFLHALTAALYIVFIVSIMSSLSSFMPKEDNIFMPIVMLSLFVLSVAVMGFLFLSEPLQLFLENQKKEAATFFIKTVGFFACFLIIFLVLIFLI</sequence>